<gene>
    <name evidence="6" type="ORF">NBRC116585_10320</name>
</gene>
<dbReference type="SMART" id="SM00448">
    <property type="entry name" value="REC"/>
    <property type="match status" value="1"/>
</dbReference>
<protein>
    <submittedName>
        <fullName evidence="6">LytTR family DNA-binding domain-containing protein</fullName>
    </submittedName>
</protein>
<dbReference type="Gene3D" id="2.40.50.1020">
    <property type="entry name" value="LytTr DNA-binding domain"/>
    <property type="match status" value="1"/>
</dbReference>
<dbReference type="InterPro" id="IPR011006">
    <property type="entry name" value="CheY-like_superfamily"/>
</dbReference>
<feature type="domain" description="HTH LytTR-type" evidence="5">
    <location>
        <begin position="134"/>
        <end position="237"/>
    </location>
</feature>
<dbReference type="EMBL" id="BAABWH010000002">
    <property type="protein sequence ID" value="GAA6144915.1"/>
    <property type="molecule type" value="Genomic_DNA"/>
</dbReference>
<name>A0ABP9ZXQ9_9GAMM</name>
<reference evidence="6 7" key="1">
    <citation type="submission" date="2024-04" db="EMBL/GenBank/DDBJ databases">
        <title>Draft genome sequence of Thalassolituus maritimus NBRC 116585.</title>
        <authorList>
            <person name="Miyakawa T."/>
            <person name="Kusuya Y."/>
            <person name="Miura T."/>
        </authorList>
    </citation>
    <scope>NUCLEOTIDE SEQUENCE [LARGE SCALE GENOMIC DNA]</scope>
    <source>
        <strain evidence="6 7">5NW40-0001</strain>
    </source>
</reference>
<dbReference type="PANTHER" id="PTHR48111:SF3">
    <property type="entry name" value="TRANSCRIPTIONAL REGULATORY PROTEIN BTSR"/>
    <property type="match status" value="1"/>
</dbReference>
<evidence type="ECO:0000259" key="5">
    <source>
        <dbReference type="PROSITE" id="PS50930"/>
    </source>
</evidence>
<dbReference type="Proteomes" id="UP001481413">
    <property type="component" value="Unassembled WGS sequence"/>
</dbReference>
<evidence type="ECO:0000313" key="6">
    <source>
        <dbReference type="EMBL" id="GAA6144915.1"/>
    </source>
</evidence>
<dbReference type="SUPFAM" id="SSF52172">
    <property type="entry name" value="CheY-like"/>
    <property type="match status" value="1"/>
</dbReference>
<evidence type="ECO:0000313" key="7">
    <source>
        <dbReference type="Proteomes" id="UP001481413"/>
    </source>
</evidence>
<dbReference type="SMART" id="SM00850">
    <property type="entry name" value="LytTR"/>
    <property type="match status" value="1"/>
</dbReference>
<proteinExistence type="predicted"/>
<evidence type="ECO:0000259" key="4">
    <source>
        <dbReference type="PROSITE" id="PS50110"/>
    </source>
</evidence>
<accession>A0ABP9ZXQ9</accession>
<evidence type="ECO:0000256" key="1">
    <source>
        <dbReference type="ARBA" id="ARBA00023012"/>
    </source>
</evidence>
<dbReference type="RefSeq" id="WP_353293851.1">
    <property type="nucleotide sequence ID" value="NZ_BAABWH010000002.1"/>
</dbReference>
<dbReference type="PANTHER" id="PTHR48111">
    <property type="entry name" value="REGULATOR OF RPOS"/>
    <property type="match status" value="1"/>
</dbReference>
<feature type="domain" description="Response regulatory" evidence="4">
    <location>
        <begin position="4"/>
        <end position="118"/>
    </location>
</feature>
<evidence type="ECO:0000256" key="2">
    <source>
        <dbReference type="ARBA" id="ARBA00023125"/>
    </source>
</evidence>
<feature type="modified residue" description="4-aspartylphosphate" evidence="3">
    <location>
        <position position="55"/>
    </location>
</feature>
<keyword evidence="1" id="KW-0902">Two-component regulatory system</keyword>
<dbReference type="Pfam" id="PF00072">
    <property type="entry name" value="Response_reg"/>
    <property type="match status" value="1"/>
</dbReference>
<dbReference type="Gene3D" id="3.40.50.2300">
    <property type="match status" value="1"/>
</dbReference>
<organism evidence="6 7">
    <name type="scientific">Thalassolituus maritimus</name>
    <dbReference type="NCBI Taxonomy" id="484498"/>
    <lineage>
        <taxon>Bacteria</taxon>
        <taxon>Pseudomonadati</taxon>
        <taxon>Pseudomonadota</taxon>
        <taxon>Gammaproteobacteria</taxon>
        <taxon>Oceanospirillales</taxon>
        <taxon>Oceanospirillaceae</taxon>
        <taxon>Thalassolituus</taxon>
    </lineage>
</organism>
<dbReference type="InterPro" id="IPR039420">
    <property type="entry name" value="WalR-like"/>
</dbReference>
<dbReference type="InterPro" id="IPR007492">
    <property type="entry name" value="LytTR_DNA-bd_dom"/>
</dbReference>
<dbReference type="Pfam" id="PF04397">
    <property type="entry name" value="LytTR"/>
    <property type="match status" value="1"/>
</dbReference>
<keyword evidence="2 6" id="KW-0238">DNA-binding</keyword>
<keyword evidence="7" id="KW-1185">Reference proteome</keyword>
<comment type="caution">
    <text evidence="6">The sequence shown here is derived from an EMBL/GenBank/DDBJ whole genome shotgun (WGS) entry which is preliminary data.</text>
</comment>
<dbReference type="PROSITE" id="PS50930">
    <property type="entry name" value="HTH_LYTTR"/>
    <property type="match status" value="1"/>
</dbReference>
<sequence length="238" mass="26842">MSYRVLVVDDEPLARERLKRLLDEHTDFSCIAEAGDGQAAVDWLAQFHADLVLLDIQMPGLDGLQAAAQISQQNNPPVLVFCTAYDEHALSAFDVNAADYLLKPIRKEDLTRALTRAAERLSRQQAAVAARTHISARTAHGLVLTPIDEVAYFSADQKYVSMHHEAGETLIDDSLKQLEEEFSQRFLRIHRSYLVAAHRIYRLETTEDGVVLWLRDLDTPLPVSRRHVSGVKKYLRGV</sequence>
<keyword evidence="3" id="KW-0597">Phosphoprotein</keyword>
<dbReference type="GO" id="GO:0003677">
    <property type="term" value="F:DNA binding"/>
    <property type="evidence" value="ECO:0007669"/>
    <property type="project" value="UniProtKB-KW"/>
</dbReference>
<dbReference type="PROSITE" id="PS50110">
    <property type="entry name" value="RESPONSE_REGULATORY"/>
    <property type="match status" value="1"/>
</dbReference>
<evidence type="ECO:0000256" key="3">
    <source>
        <dbReference type="PROSITE-ProRule" id="PRU00169"/>
    </source>
</evidence>
<dbReference type="InterPro" id="IPR001789">
    <property type="entry name" value="Sig_transdc_resp-reg_receiver"/>
</dbReference>